<dbReference type="OrthoDB" id="2027928at2"/>
<gene>
    <name evidence="3" type="ORF">SD1D_2234</name>
</gene>
<proteinExistence type="predicted"/>
<feature type="domain" description="PpiC" evidence="2">
    <location>
        <begin position="188"/>
        <end position="311"/>
    </location>
</feature>
<dbReference type="AlphaFoldDB" id="A0A0K8J8I3"/>
<dbReference type="Pfam" id="PF13145">
    <property type="entry name" value="Rotamase_2"/>
    <property type="match status" value="1"/>
</dbReference>
<name>A0A0K8J8I3_9FIRM</name>
<dbReference type="EMBL" id="LN879430">
    <property type="protein sequence ID" value="CUH93749.1"/>
    <property type="molecule type" value="Genomic_DNA"/>
</dbReference>
<evidence type="ECO:0000259" key="2">
    <source>
        <dbReference type="Pfam" id="PF13145"/>
    </source>
</evidence>
<dbReference type="RefSeq" id="WP_058258976.1">
    <property type="nucleotide sequence ID" value="NZ_DUPS01000042.1"/>
</dbReference>
<evidence type="ECO:0000313" key="3">
    <source>
        <dbReference type="EMBL" id="CUH93749.1"/>
    </source>
</evidence>
<sequence length="365" mass="42711">MNKSKKTIKGTQKNNKKHITINPKIWVIIGSVLGVVLIAALLFDQLYKRPLVTIDGKKYYLEDLTYYFYYTESSYDYINQMYGGGYWDSPHYEATNMTVRDYAKLETLNTVIRYEVMYNEAMDKGYTLTDEEIKKIDEDINSLLNDQGLSDKIIKKNGFTEEYLKNVMTKNTLANRYEQDIIDTFDIDEEAIKAEFDYEEYRQYDIEYLNISTVVYDEEKGSNVPVSEDDKKAALDKITSFREKALNTQDWSTLIPEDEEQVRYSESNFLAKDTFFSEDFKNTVMAMDNGEISEVIETDDSYYVVRMVNNNSSERYDSVVEEAIQKKENELLTEEYNNNILPNHTVKLHNNAIRNLRMGRLTLAD</sequence>
<dbReference type="PANTHER" id="PTHR47245">
    <property type="entry name" value="PEPTIDYLPROLYL ISOMERASE"/>
    <property type="match status" value="1"/>
</dbReference>
<dbReference type="Gene3D" id="3.10.50.40">
    <property type="match status" value="1"/>
</dbReference>
<organism evidence="3 4">
    <name type="scientific">Herbinix luporum</name>
    <dbReference type="NCBI Taxonomy" id="1679721"/>
    <lineage>
        <taxon>Bacteria</taxon>
        <taxon>Bacillati</taxon>
        <taxon>Bacillota</taxon>
        <taxon>Clostridia</taxon>
        <taxon>Lachnospirales</taxon>
        <taxon>Lachnospiraceae</taxon>
        <taxon>Herbinix</taxon>
    </lineage>
</organism>
<dbReference type="SUPFAM" id="SSF109998">
    <property type="entry name" value="Triger factor/SurA peptide-binding domain-like"/>
    <property type="match status" value="1"/>
</dbReference>
<feature type="transmembrane region" description="Helical" evidence="1">
    <location>
        <begin position="21"/>
        <end position="43"/>
    </location>
</feature>
<reference evidence="4" key="1">
    <citation type="submission" date="2015-09" db="EMBL/GenBank/DDBJ databases">
        <authorList>
            <person name="Wibberg D."/>
        </authorList>
    </citation>
    <scope>NUCLEOTIDE SEQUENCE [LARGE SCALE GENOMIC DNA]</scope>
    <source>
        <strain evidence="4">SD1D</strain>
    </source>
</reference>
<dbReference type="KEGG" id="hsd:SD1D_2234"/>
<dbReference type="InterPro" id="IPR046357">
    <property type="entry name" value="PPIase_dom_sf"/>
</dbReference>
<dbReference type="InterPro" id="IPR027304">
    <property type="entry name" value="Trigger_fact/SurA_dom_sf"/>
</dbReference>
<dbReference type="InterPro" id="IPR000297">
    <property type="entry name" value="PPIase_PpiC"/>
</dbReference>
<dbReference type="InterPro" id="IPR050245">
    <property type="entry name" value="PrsA_foldase"/>
</dbReference>
<protein>
    <submittedName>
        <fullName evidence="3">Putative membrane protein</fullName>
    </submittedName>
</protein>
<evidence type="ECO:0000313" key="4">
    <source>
        <dbReference type="Proteomes" id="UP000196053"/>
    </source>
</evidence>
<dbReference type="GO" id="GO:0003755">
    <property type="term" value="F:peptidyl-prolyl cis-trans isomerase activity"/>
    <property type="evidence" value="ECO:0007669"/>
    <property type="project" value="InterPro"/>
</dbReference>
<keyword evidence="1" id="KW-0812">Transmembrane</keyword>
<evidence type="ECO:0000256" key="1">
    <source>
        <dbReference type="SAM" id="Phobius"/>
    </source>
</evidence>
<dbReference type="PANTHER" id="PTHR47245:SF2">
    <property type="entry name" value="PEPTIDYL-PROLYL CIS-TRANS ISOMERASE HP_0175-RELATED"/>
    <property type="match status" value="1"/>
</dbReference>
<dbReference type="Proteomes" id="UP000196053">
    <property type="component" value="Chromosome I"/>
</dbReference>
<keyword evidence="1" id="KW-1133">Transmembrane helix</keyword>
<keyword evidence="1" id="KW-0472">Membrane</keyword>
<keyword evidence="4" id="KW-1185">Reference proteome</keyword>
<accession>A0A0K8J8I3</accession>